<evidence type="ECO:0000313" key="2">
    <source>
        <dbReference type="EMBL" id="PCE66652.1"/>
    </source>
</evidence>
<accession>A0A2A4GFY9</accession>
<keyword evidence="1" id="KW-1133">Transmembrane helix</keyword>
<reference evidence="2 3" key="1">
    <citation type="submission" date="2017-04" db="EMBL/GenBank/DDBJ databases">
        <title>A new member of the family Flavobacteriaceae isolated from ascidians.</title>
        <authorList>
            <person name="Chen L."/>
        </authorList>
    </citation>
    <scope>NUCLEOTIDE SEQUENCE [LARGE SCALE GENOMIC DNA]</scope>
    <source>
        <strain evidence="2 3">HQA918</strain>
    </source>
</reference>
<sequence length="110" mass="12426">MILAYMFGIDPARLPEIDGSNAVYLAIPFIALLVGQWLFKKLVNGVDPKLSFEDKLPTYTTAAIVRWAMLEGGALLLVILAPEFFLIGLLLILYMVWLRPTRFRIESELV</sequence>
<name>A0A2A4GFY9_9FLAO</name>
<keyword evidence="1" id="KW-0812">Transmembrane</keyword>
<proteinExistence type="predicted"/>
<comment type="caution">
    <text evidence="2">The sequence shown here is derived from an EMBL/GenBank/DDBJ whole genome shotgun (WGS) entry which is preliminary data.</text>
</comment>
<dbReference type="AlphaFoldDB" id="A0A2A4GFY9"/>
<evidence type="ECO:0008006" key="4">
    <source>
        <dbReference type="Google" id="ProtNLM"/>
    </source>
</evidence>
<keyword evidence="3" id="KW-1185">Reference proteome</keyword>
<gene>
    <name evidence="2" type="ORF">B7P33_04985</name>
</gene>
<evidence type="ECO:0000313" key="3">
    <source>
        <dbReference type="Proteomes" id="UP000219559"/>
    </source>
</evidence>
<keyword evidence="1" id="KW-0472">Membrane</keyword>
<feature type="transmembrane region" description="Helical" evidence="1">
    <location>
        <begin position="21"/>
        <end position="39"/>
    </location>
</feature>
<feature type="transmembrane region" description="Helical" evidence="1">
    <location>
        <begin position="74"/>
        <end position="97"/>
    </location>
</feature>
<dbReference type="EMBL" id="NBWU01000001">
    <property type="protein sequence ID" value="PCE66652.1"/>
    <property type="molecule type" value="Genomic_DNA"/>
</dbReference>
<organism evidence="2 3">
    <name type="scientific">Sediminicola luteus</name>
    <dbReference type="NCBI Taxonomy" id="319238"/>
    <lineage>
        <taxon>Bacteria</taxon>
        <taxon>Pseudomonadati</taxon>
        <taxon>Bacteroidota</taxon>
        <taxon>Flavobacteriia</taxon>
        <taxon>Flavobacteriales</taxon>
        <taxon>Flavobacteriaceae</taxon>
        <taxon>Sediminicola</taxon>
    </lineage>
</organism>
<evidence type="ECO:0000256" key="1">
    <source>
        <dbReference type="SAM" id="Phobius"/>
    </source>
</evidence>
<protein>
    <recommendedName>
        <fullName evidence="4">MFS transporter</fullName>
    </recommendedName>
</protein>
<dbReference type="Proteomes" id="UP000219559">
    <property type="component" value="Unassembled WGS sequence"/>
</dbReference>